<keyword evidence="2" id="KW-1133">Transmembrane helix</keyword>
<feature type="transmembrane region" description="Helical" evidence="2">
    <location>
        <begin position="365"/>
        <end position="383"/>
    </location>
</feature>
<feature type="transmembrane region" description="Helical" evidence="2">
    <location>
        <begin position="225"/>
        <end position="254"/>
    </location>
</feature>
<feature type="transmembrane region" description="Helical" evidence="2">
    <location>
        <begin position="66"/>
        <end position="85"/>
    </location>
</feature>
<feature type="transmembrane region" description="Helical" evidence="2">
    <location>
        <begin position="403"/>
        <end position="422"/>
    </location>
</feature>
<keyword evidence="4" id="KW-1185">Reference proteome</keyword>
<proteinExistence type="predicted"/>
<gene>
    <name evidence="3" type="ORF">JOE69_003494</name>
</gene>
<comment type="caution">
    <text evidence="3">The sequence shown here is derived from an EMBL/GenBank/DDBJ whole genome shotgun (WGS) entry which is preliminary data.</text>
</comment>
<evidence type="ECO:0000313" key="3">
    <source>
        <dbReference type="EMBL" id="MDR6271256.1"/>
    </source>
</evidence>
<reference evidence="3 4" key="1">
    <citation type="submission" date="2023-07" db="EMBL/GenBank/DDBJ databases">
        <title>Sequencing the genomes of 1000 actinobacteria strains.</title>
        <authorList>
            <person name="Klenk H.-P."/>
        </authorList>
    </citation>
    <scope>NUCLEOTIDE SEQUENCE [LARGE SCALE GENOMIC DNA]</scope>
    <source>
        <strain evidence="3 4">DSM 14555</strain>
    </source>
</reference>
<name>A0ABU1JFN2_9MICC</name>
<feature type="region of interest" description="Disordered" evidence="1">
    <location>
        <begin position="1"/>
        <end position="21"/>
    </location>
</feature>
<feature type="transmembrane region" description="Helical" evidence="2">
    <location>
        <begin position="328"/>
        <end position="353"/>
    </location>
</feature>
<keyword evidence="2" id="KW-0472">Membrane</keyword>
<dbReference type="Proteomes" id="UP001185069">
    <property type="component" value="Unassembled WGS sequence"/>
</dbReference>
<evidence type="ECO:0000256" key="1">
    <source>
        <dbReference type="SAM" id="MobiDB-lite"/>
    </source>
</evidence>
<accession>A0ABU1JFN2</accession>
<evidence type="ECO:0000256" key="2">
    <source>
        <dbReference type="SAM" id="Phobius"/>
    </source>
</evidence>
<feature type="transmembrane region" description="Helical" evidence="2">
    <location>
        <begin position="175"/>
        <end position="193"/>
    </location>
</feature>
<evidence type="ECO:0000313" key="4">
    <source>
        <dbReference type="Proteomes" id="UP001185069"/>
    </source>
</evidence>
<protein>
    <submittedName>
        <fullName evidence="3">Membrane protein</fullName>
    </submittedName>
</protein>
<sequence length="538" mass="59255">MSAYPETETETPPPARRFAGRSGSRRLLPGWILPGWSRLHRSLLNWPRFSRPLFNRPGFSRPLQRLEYLPLLILMAAAATLYINWSLRRFDQFLAGSYDLGIFDQIIRQYSLFKAPIVPIKGPDFNALGDHFHPLLVLIAPLYWIWPDPRMLGIAMALLIVASAPAIYLFARKRFSGLAALLATAAYLLWWPFQQLVIFDFHEVTLAIPLVAWLICCIDRGKTVWMLVLSGLLLLVREDMGLVIGVFGVILLIGKRYLLGLGYLLGGAVMLWLATSVLIPAFSTQSGYGYWHYVTIGSSAGAALLFLLGRPLDALAEFWNSPVKQGLWAALLLPFGWFGLASKYVLLLLPLLAGRFFSDRAQTWGVVYHYSSILAPIVVLAVLDTARKVHDRFAFGKRLAPAMVYAFSVPLSIASVSIPLLFPVSTGQPQNGIQVAAQTRALSYVPEGACVEADDVSVPHLVATNWVTMPGHAPGKATWLVLNLAYPDTGGGDDGHFPSRQVLAAALAEGWSVVFAEGDVRVLSNGQPSSPDCQAYLR</sequence>
<feature type="transmembrane region" description="Helical" evidence="2">
    <location>
        <begin position="290"/>
        <end position="308"/>
    </location>
</feature>
<organism evidence="3 4">
    <name type="scientific">Arthrobacter russicus</name>
    <dbReference type="NCBI Taxonomy" id="172040"/>
    <lineage>
        <taxon>Bacteria</taxon>
        <taxon>Bacillati</taxon>
        <taxon>Actinomycetota</taxon>
        <taxon>Actinomycetes</taxon>
        <taxon>Micrococcales</taxon>
        <taxon>Micrococcaceae</taxon>
        <taxon>Arthrobacter</taxon>
    </lineage>
</organism>
<feature type="transmembrane region" description="Helical" evidence="2">
    <location>
        <begin position="260"/>
        <end position="283"/>
    </location>
</feature>
<dbReference type="Pfam" id="PF09852">
    <property type="entry name" value="DUF2079"/>
    <property type="match status" value="1"/>
</dbReference>
<dbReference type="EMBL" id="JAVDQF010000001">
    <property type="protein sequence ID" value="MDR6271256.1"/>
    <property type="molecule type" value="Genomic_DNA"/>
</dbReference>
<keyword evidence="2" id="KW-0812">Transmembrane</keyword>
<dbReference type="InterPro" id="IPR018650">
    <property type="entry name" value="STSV1_Orf64"/>
</dbReference>
<dbReference type="RefSeq" id="WP_309800957.1">
    <property type="nucleotide sequence ID" value="NZ_BAAAHY010000006.1"/>
</dbReference>
<feature type="transmembrane region" description="Helical" evidence="2">
    <location>
        <begin position="151"/>
        <end position="170"/>
    </location>
</feature>